<proteinExistence type="predicted"/>
<dbReference type="EMBL" id="FXYG01000002">
    <property type="protein sequence ID" value="SMX41224.1"/>
    <property type="molecule type" value="Genomic_DNA"/>
</dbReference>
<accession>A0A238KFF1</accession>
<dbReference type="Proteomes" id="UP000202485">
    <property type="component" value="Unassembled WGS sequence"/>
</dbReference>
<dbReference type="RefSeq" id="WP_170342184.1">
    <property type="nucleotide sequence ID" value="NZ_FXYG01000002.1"/>
</dbReference>
<organism evidence="1 2">
    <name type="scientific">Ruegeria arenilitoris</name>
    <dbReference type="NCBI Taxonomy" id="1173585"/>
    <lineage>
        <taxon>Bacteria</taxon>
        <taxon>Pseudomonadati</taxon>
        <taxon>Pseudomonadota</taxon>
        <taxon>Alphaproteobacteria</taxon>
        <taxon>Rhodobacterales</taxon>
        <taxon>Roseobacteraceae</taxon>
        <taxon>Ruegeria</taxon>
    </lineage>
</organism>
<protein>
    <submittedName>
        <fullName evidence="1">Uncharacterized protein</fullName>
    </submittedName>
</protein>
<evidence type="ECO:0000313" key="2">
    <source>
        <dbReference type="Proteomes" id="UP000202485"/>
    </source>
</evidence>
<reference evidence="2" key="1">
    <citation type="submission" date="2017-05" db="EMBL/GenBank/DDBJ databases">
        <authorList>
            <person name="Rodrigo-Torres L."/>
            <person name="Arahal R. D."/>
            <person name="Lucena T."/>
        </authorList>
    </citation>
    <scope>NUCLEOTIDE SEQUENCE [LARGE SCALE GENOMIC DNA]</scope>
    <source>
        <strain evidence="2">CECT 8715</strain>
    </source>
</reference>
<sequence length="46" mass="5249">MKNESKKTNAAKALEYLEQAWAYYEPEPVKPAKDAEPELFEYANAA</sequence>
<dbReference type="GeneID" id="57468284"/>
<evidence type="ECO:0000313" key="1">
    <source>
        <dbReference type="EMBL" id="SMX41224.1"/>
    </source>
</evidence>
<gene>
    <name evidence="1" type="ORF">RUA8715_01959</name>
</gene>
<name>A0A238KFF1_9RHOB</name>
<dbReference type="AlphaFoldDB" id="A0A238KFF1"/>
<keyword evidence="2" id="KW-1185">Reference proteome</keyword>